<dbReference type="Pfam" id="PF10593">
    <property type="entry name" value="Z1"/>
    <property type="match status" value="1"/>
</dbReference>
<dbReference type="RefSeq" id="WP_094416108.1">
    <property type="nucleotide sequence ID" value="NZ_NOXV01000298.1"/>
</dbReference>
<sequence length="745" mass="86265">MTEIIEIQTQNHNGDWQPFVGDETTELLRRKGFTNSDRSLNQIGERILDETYRIMQVCGNPNDQTNNETGIVIGYVQSGKTLSFTTLTALARDNNYQIVIVIAGVSTNLVNQSTQRLADDLRLNTRFDRKWTLLQNPNSHQEAETIETTLAQWADPTFPIERCRTLLITVMKNTSHLNNLVNILAGQNLTGVPTLIIDDEGDQASLNTRARWAARQNIDIESLTENQVSTIYRRINALRNVFPHHTFLQYTATPQANLFINIMDRLSPNFIKLLTPGLDYTGGIDFFRNNPNLILEIPPNEIPTPTNPLFEIPESLKSALRIFFLGVVVGEMQNNHRNRTMLVHPSRLQGDHNEFTNWIRNTCNSWQRLLSGNDDEDRRELIDEFRTSYNQLQMTVSDLPSFETMTGNDLIHALRYTQIVEVNSRNGVTPQIPWNDFYSWILIGGQSMDRGFTVEGLTVTYMPRNIGTGNVDTIQQRARFFGYKRGYLGYCRVFLDQVTIDAYNFIVEHEEDVRNRLLEFHLNDRHLNDLDRVAVLNQMLNLTRRNIIYDDLDRDTFGNDWFRINAPHDTDELIEANRNALLTFLQSRAGLFNQDEGHQNRTEEQKHLVARITIQECLEHLLNNLRYTRESDSATYSSLRGILKGYIEKHSEEECLVYLMSTNSYYNWTPRTRRLNRNDEIQQLFQGRNPRTGEVIYPGDSEIKDENLLTIQIHLLNLRDTDFQNVPTLAIWIPEHMGVDLIRKV</sequence>
<dbReference type="EMBL" id="NOXV01000298">
    <property type="protein sequence ID" value="OYQ33920.1"/>
    <property type="molecule type" value="Genomic_DNA"/>
</dbReference>
<feature type="domain" description="Putative endonuclease Z1" evidence="1">
    <location>
        <begin position="315"/>
        <end position="524"/>
    </location>
</feature>
<keyword evidence="3" id="KW-1185">Reference proteome</keyword>
<organism evidence="2 3">
    <name type="scientific">Flavobacterium cyanobacteriorum</name>
    <dbReference type="NCBI Taxonomy" id="2022802"/>
    <lineage>
        <taxon>Bacteria</taxon>
        <taxon>Pseudomonadati</taxon>
        <taxon>Bacteroidota</taxon>
        <taxon>Flavobacteriia</taxon>
        <taxon>Flavobacteriales</taxon>
        <taxon>Flavobacteriaceae</taxon>
        <taxon>Flavobacterium</taxon>
    </lineage>
</organism>
<comment type="caution">
    <text evidence="2">The sequence shown here is derived from an EMBL/GenBank/DDBJ whole genome shotgun (WGS) entry which is preliminary data.</text>
</comment>
<evidence type="ECO:0000313" key="2">
    <source>
        <dbReference type="EMBL" id="OYQ33920.1"/>
    </source>
</evidence>
<evidence type="ECO:0000313" key="3">
    <source>
        <dbReference type="Proteomes" id="UP000216605"/>
    </source>
</evidence>
<dbReference type="InterPro" id="IPR018310">
    <property type="entry name" value="Put_endonuclease_Z1-dom"/>
</dbReference>
<dbReference type="AlphaFoldDB" id="A0A255YZT1"/>
<reference evidence="2 3" key="1">
    <citation type="submission" date="2017-07" db="EMBL/GenBank/DDBJ databases">
        <title>Flavobacterium cyanobacteriorum sp. nov., isolated from cyanobacterial aggregates in a eutrophic lake.</title>
        <authorList>
            <person name="Cai H."/>
        </authorList>
    </citation>
    <scope>NUCLEOTIDE SEQUENCE [LARGE SCALE GENOMIC DNA]</scope>
    <source>
        <strain evidence="2 3">TH021</strain>
    </source>
</reference>
<protein>
    <submittedName>
        <fullName evidence="2">Alpha-1,4 polygalactosaminidase</fullName>
    </submittedName>
</protein>
<dbReference type="Proteomes" id="UP000216605">
    <property type="component" value="Unassembled WGS sequence"/>
</dbReference>
<accession>A0A255YZT1</accession>
<proteinExistence type="predicted"/>
<dbReference type="OrthoDB" id="436461at2"/>
<evidence type="ECO:0000259" key="1">
    <source>
        <dbReference type="Pfam" id="PF10593"/>
    </source>
</evidence>
<name>A0A255YZT1_9FLAO</name>
<gene>
    <name evidence="2" type="ORF">CHU92_12590</name>
</gene>